<evidence type="ECO:0000313" key="3">
    <source>
        <dbReference type="Proteomes" id="UP000195514"/>
    </source>
</evidence>
<dbReference type="CDD" id="cd07043">
    <property type="entry name" value="STAS_anti-anti-sigma_factors"/>
    <property type="match status" value="1"/>
</dbReference>
<accession>A0A1Y6K4G7</accession>
<dbReference type="InterPro" id="IPR036513">
    <property type="entry name" value="STAS_dom_sf"/>
</dbReference>
<dbReference type="Proteomes" id="UP000195514">
    <property type="component" value="Chromosome I"/>
</dbReference>
<sequence length="81" mass="9405">MNDDHYNIIVDLLNVNFISSSGMLNIVKHQHKLIRQNKGESVFLHVPELVNQSYEVAGFNTIFKFFQDFDSAKIDFSRSNK</sequence>
<protein>
    <recommendedName>
        <fullName evidence="1">STAS domain-containing protein</fullName>
    </recommendedName>
</protein>
<gene>
    <name evidence="2" type="ORF">CFX1CAM_1498</name>
</gene>
<dbReference type="PROSITE" id="PS50801">
    <property type="entry name" value="STAS"/>
    <property type="match status" value="1"/>
</dbReference>
<dbReference type="KEGG" id="abat:CFX1CAM_1498"/>
<evidence type="ECO:0000313" key="2">
    <source>
        <dbReference type="EMBL" id="SMX54563.1"/>
    </source>
</evidence>
<name>A0A1Y6K4G7_9CHLR</name>
<dbReference type="InterPro" id="IPR002645">
    <property type="entry name" value="STAS_dom"/>
</dbReference>
<dbReference type="AlphaFoldDB" id="A0A1Y6K4G7"/>
<dbReference type="Gene3D" id="3.30.750.24">
    <property type="entry name" value="STAS domain"/>
    <property type="match status" value="1"/>
</dbReference>
<dbReference type="Pfam" id="PF01740">
    <property type="entry name" value="STAS"/>
    <property type="match status" value="1"/>
</dbReference>
<proteinExistence type="predicted"/>
<reference evidence="3" key="1">
    <citation type="submission" date="2017-05" db="EMBL/GenBank/DDBJ databases">
        <authorList>
            <person name="Kirkegaard R."/>
            <person name="Mcilroy J S."/>
        </authorList>
    </citation>
    <scope>NUCLEOTIDE SEQUENCE [LARGE SCALE GENOMIC DNA]</scope>
</reference>
<keyword evidence="3" id="KW-1185">Reference proteome</keyword>
<dbReference type="OrthoDB" id="9794628at2"/>
<evidence type="ECO:0000259" key="1">
    <source>
        <dbReference type="PROSITE" id="PS50801"/>
    </source>
</evidence>
<dbReference type="SUPFAM" id="SSF52091">
    <property type="entry name" value="SpoIIaa-like"/>
    <property type="match status" value="1"/>
</dbReference>
<organism evidence="2 3">
    <name type="scientific">Candidatus Brevifilum fermentans</name>
    <dbReference type="NCBI Taxonomy" id="1986204"/>
    <lineage>
        <taxon>Bacteria</taxon>
        <taxon>Bacillati</taxon>
        <taxon>Chloroflexota</taxon>
        <taxon>Anaerolineae</taxon>
        <taxon>Anaerolineales</taxon>
        <taxon>Anaerolineaceae</taxon>
        <taxon>Candidatus Brevifilum</taxon>
    </lineage>
</organism>
<feature type="domain" description="STAS" evidence="1">
    <location>
        <begin position="1"/>
        <end position="76"/>
    </location>
</feature>
<dbReference type="EMBL" id="LT859958">
    <property type="protein sequence ID" value="SMX54563.1"/>
    <property type="molecule type" value="Genomic_DNA"/>
</dbReference>